<dbReference type="GO" id="GO:0016705">
    <property type="term" value="F:oxidoreductase activity, acting on paired donors, with incorporation or reduction of molecular oxygen"/>
    <property type="evidence" value="ECO:0007669"/>
    <property type="project" value="InterPro"/>
</dbReference>
<evidence type="ECO:0000256" key="3">
    <source>
        <dbReference type="ARBA" id="ARBA00022617"/>
    </source>
</evidence>
<dbReference type="Proteomes" id="UP001138500">
    <property type="component" value="Unassembled WGS sequence"/>
</dbReference>
<dbReference type="OrthoDB" id="1470350at2759"/>
<dbReference type="InterPro" id="IPR036396">
    <property type="entry name" value="Cyt_P450_sf"/>
</dbReference>
<proteinExistence type="inferred from homology"/>
<name>A0A9W7VZV0_9PEZI</name>
<dbReference type="PROSITE" id="PS00086">
    <property type="entry name" value="CYTOCHROME_P450"/>
    <property type="match status" value="1"/>
</dbReference>
<dbReference type="PRINTS" id="PR00385">
    <property type="entry name" value="P450"/>
</dbReference>
<keyword evidence="6 8" id="KW-0408">Iron</keyword>
<evidence type="ECO:0000313" key="12">
    <source>
        <dbReference type="Proteomes" id="UP001138500"/>
    </source>
</evidence>
<keyword evidence="3 8" id="KW-0349">Heme</keyword>
<keyword evidence="10" id="KW-0812">Transmembrane</keyword>
<evidence type="ECO:0000256" key="1">
    <source>
        <dbReference type="ARBA" id="ARBA00001971"/>
    </source>
</evidence>
<reference evidence="11 12" key="2">
    <citation type="journal article" date="2021" name="Curr. Genet.">
        <title>Genetic response to nitrogen starvation in the aggressive Eucalyptus foliar pathogen Teratosphaeria destructans.</title>
        <authorList>
            <person name="Havenga M."/>
            <person name="Wingfield B.D."/>
            <person name="Wingfield M.J."/>
            <person name="Dreyer L.L."/>
            <person name="Roets F."/>
            <person name="Aylward J."/>
        </authorList>
    </citation>
    <scope>NUCLEOTIDE SEQUENCE [LARGE SCALE GENOMIC DNA]</scope>
    <source>
        <strain evidence="11">CMW44962</strain>
    </source>
</reference>
<dbReference type="CDD" id="cd11061">
    <property type="entry name" value="CYP67-like"/>
    <property type="match status" value="1"/>
</dbReference>
<gene>
    <name evidence="11" type="ORF">Tdes44962_MAKER04496</name>
</gene>
<dbReference type="InterPro" id="IPR002401">
    <property type="entry name" value="Cyt_P450_E_grp-I"/>
</dbReference>
<keyword evidence="10" id="KW-0472">Membrane</keyword>
<evidence type="ECO:0000256" key="7">
    <source>
        <dbReference type="ARBA" id="ARBA00023033"/>
    </source>
</evidence>
<comment type="cofactor">
    <cofactor evidence="1 8">
        <name>heme</name>
        <dbReference type="ChEBI" id="CHEBI:30413"/>
    </cofactor>
</comment>
<dbReference type="InterPro" id="IPR050121">
    <property type="entry name" value="Cytochrome_P450_monoxygenase"/>
</dbReference>
<evidence type="ECO:0000313" key="11">
    <source>
        <dbReference type="EMBL" id="KAH9823752.1"/>
    </source>
</evidence>
<evidence type="ECO:0000256" key="2">
    <source>
        <dbReference type="ARBA" id="ARBA00010617"/>
    </source>
</evidence>
<feature type="binding site" description="axial binding residue" evidence="8">
    <location>
        <position position="469"/>
    </location>
    <ligand>
        <name>heme</name>
        <dbReference type="ChEBI" id="CHEBI:30413"/>
    </ligand>
    <ligandPart>
        <name>Fe</name>
        <dbReference type="ChEBI" id="CHEBI:18248"/>
    </ligandPart>
</feature>
<protein>
    <submittedName>
        <fullName evidence="11">Benzoate-para-hydroxylase (Cytochrome-P450)</fullName>
    </submittedName>
</protein>
<evidence type="ECO:0000256" key="4">
    <source>
        <dbReference type="ARBA" id="ARBA00022723"/>
    </source>
</evidence>
<evidence type="ECO:0000256" key="10">
    <source>
        <dbReference type="SAM" id="Phobius"/>
    </source>
</evidence>
<dbReference type="PANTHER" id="PTHR24305:SF237">
    <property type="entry name" value="CYTOCHROME P450 MONOOXYGENASE ATNE-RELATED"/>
    <property type="match status" value="1"/>
</dbReference>
<dbReference type="SUPFAM" id="SSF48264">
    <property type="entry name" value="Cytochrome P450"/>
    <property type="match status" value="1"/>
</dbReference>
<dbReference type="EMBL" id="RIBY02002167">
    <property type="protein sequence ID" value="KAH9823752.1"/>
    <property type="molecule type" value="Genomic_DNA"/>
</dbReference>
<feature type="transmembrane region" description="Helical" evidence="10">
    <location>
        <begin position="12"/>
        <end position="32"/>
    </location>
</feature>
<dbReference type="InterPro" id="IPR001128">
    <property type="entry name" value="Cyt_P450"/>
</dbReference>
<evidence type="ECO:0000256" key="5">
    <source>
        <dbReference type="ARBA" id="ARBA00023002"/>
    </source>
</evidence>
<dbReference type="InterPro" id="IPR017972">
    <property type="entry name" value="Cyt_P450_CS"/>
</dbReference>
<dbReference type="GO" id="GO:0005506">
    <property type="term" value="F:iron ion binding"/>
    <property type="evidence" value="ECO:0007669"/>
    <property type="project" value="InterPro"/>
</dbReference>
<accession>A0A9W7VZV0</accession>
<dbReference type="PANTHER" id="PTHR24305">
    <property type="entry name" value="CYTOCHROME P450"/>
    <property type="match status" value="1"/>
</dbReference>
<keyword evidence="5 9" id="KW-0560">Oxidoreductase</keyword>
<keyword evidence="4 8" id="KW-0479">Metal-binding</keyword>
<organism evidence="11 12">
    <name type="scientific">Teratosphaeria destructans</name>
    <dbReference type="NCBI Taxonomy" id="418781"/>
    <lineage>
        <taxon>Eukaryota</taxon>
        <taxon>Fungi</taxon>
        <taxon>Dikarya</taxon>
        <taxon>Ascomycota</taxon>
        <taxon>Pezizomycotina</taxon>
        <taxon>Dothideomycetes</taxon>
        <taxon>Dothideomycetidae</taxon>
        <taxon>Mycosphaerellales</taxon>
        <taxon>Teratosphaeriaceae</taxon>
        <taxon>Teratosphaeria</taxon>
    </lineage>
</organism>
<dbReference type="Gene3D" id="1.10.630.10">
    <property type="entry name" value="Cytochrome P450"/>
    <property type="match status" value="1"/>
</dbReference>
<evidence type="ECO:0000256" key="6">
    <source>
        <dbReference type="ARBA" id="ARBA00023004"/>
    </source>
</evidence>
<dbReference type="GO" id="GO:0020037">
    <property type="term" value="F:heme binding"/>
    <property type="evidence" value="ECO:0007669"/>
    <property type="project" value="InterPro"/>
</dbReference>
<comment type="similarity">
    <text evidence="2 9">Belongs to the cytochrome P450 family.</text>
</comment>
<reference evidence="11 12" key="1">
    <citation type="journal article" date="2018" name="IMA Fungus">
        <title>IMA Genome-F 10: Nine draft genome sequences of Claviceps purpurea s.lat., including C. arundinis, C. humidiphila, and C. cf. spartinae, pseudomolecules for the pitch canker pathogen Fusarium circinatum, draft genome of Davidsoniella eucalypti, Grosmannia galeiformis, Quambalaria eucalypti, and Teratosphaeria destructans.</title>
        <authorList>
            <person name="Wingfield B.D."/>
            <person name="Liu M."/>
            <person name="Nguyen H.D."/>
            <person name="Lane F.A."/>
            <person name="Morgan S.W."/>
            <person name="De Vos L."/>
            <person name="Wilken P.M."/>
            <person name="Duong T.A."/>
            <person name="Aylward J."/>
            <person name="Coetzee M.P."/>
            <person name="Dadej K."/>
            <person name="De Beer Z.W."/>
            <person name="Findlay W."/>
            <person name="Havenga M."/>
            <person name="Kolarik M."/>
            <person name="Menzies J.G."/>
            <person name="Naidoo K."/>
            <person name="Pochopski O."/>
            <person name="Shoukouhi P."/>
            <person name="Santana Q.C."/>
            <person name="Seifert K.A."/>
            <person name="Soal N."/>
            <person name="Steenkamp E.T."/>
            <person name="Tatham C.T."/>
            <person name="van der Nest M.A."/>
            <person name="Wingfield M.J."/>
        </authorList>
    </citation>
    <scope>NUCLEOTIDE SEQUENCE [LARGE SCALE GENOMIC DNA]</scope>
    <source>
        <strain evidence="11">CMW44962</strain>
    </source>
</reference>
<dbReference type="Pfam" id="PF00067">
    <property type="entry name" value="p450"/>
    <property type="match status" value="1"/>
</dbReference>
<comment type="caution">
    <text evidence="11">The sequence shown here is derived from an EMBL/GenBank/DDBJ whole genome shotgun (WGS) entry which is preliminary data.</text>
</comment>
<keyword evidence="12" id="KW-1185">Reference proteome</keyword>
<keyword evidence="7 9" id="KW-0503">Monooxygenase</keyword>
<dbReference type="GO" id="GO:0004497">
    <property type="term" value="F:monooxygenase activity"/>
    <property type="evidence" value="ECO:0007669"/>
    <property type="project" value="UniProtKB-KW"/>
</dbReference>
<evidence type="ECO:0000256" key="9">
    <source>
        <dbReference type="RuleBase" id="RU000461"/>
    </source>
</evidence>
<sequence>MAASDMSYPHLLLLGSILTTAYVLYVVIYRLYFHPLAKFPGPFWARLTAWPSWWHTVKQDRHLWLYSLQEKYGTTFRYRPDAVLVNTPTAFRTIFGPRGNVKKSDDYYRIWPKTVEVKSTWNVTDYETHARKRRVLNYAFSEKALRAAEPAIQANVDRWLDLFEKYGESGKKSFNMAHEINYLVFDILGDLCFSKSFQMMAPESEGAPIREVPELLAQFLAMMHPIAFSPLAKWWLWLRPRGLDWLLTKAAPPAAKKWESFVNNCLTERTQAELQAEAVGKKQLENRKDFFHWLWGAVDPETGKIGYSREELYGEMELLIIAGSDTSSIAMAGMLFYLARNPEVQNKLAKEIRSVFSNYNEIQGGAKLQSCKYLRAFLHEGCRMSGPVPAEPARTVLPGGTQVDDQWFPEGTKLSVGFYCLSYNKDVYPEPFKFRPERWVADESDPRSVAQVQQAEAAFCAFSAGSRGCVGKNLAWLEMLLVIAKLVYRFQVKQDPGNNLGGGSPDGRPGRREENQYQLFEAFVALRDGPV</sequence>
<evidence type="ECO:0000256" key="8">
    <source>
        <dbReference type="PIRSR" id="PIRSR602401-1"/>
    </source>
</evidence>
<dbReference type="PRINTS" id="PR00463">
    <property type="entry name" value="EP450I"/>
</dbReference>
<keyword evidence="10" id="KW-1133">Transmembrane helix</keyword>
<dbReference type="AlphaFoldDB" id="A0A9W7VZV0"/>